<organism evidence="7 8">
    <name type="scientific">Cryptosporangium japonicum</name>
    <dbReference type="NCBI Taxonomy" id="80872"/>
    <lineage>
        <taxon>Bacteria</taxon>
        <taxon>Bacillati</taxon>
        <taxon>Actinomycetota</taxon>
        <taxon>Actinomycetes</taxon>
        <taxon>Cryptosporangiales</taxon>
        <taxon>Cryptosporangiaceae</taxon>
        <taxon>Cryptosporangium</taxon>
    </lineage>
</organism>
<accession>A0ABP3E3H5</accession>
<evidence type="ECO:0000256" key="3">
    <source>
        <dbReference type="ARBA" id="ARBA00022989"/>
    </source>
</evidence>
<keyword evidence="2 5" id="KW-0812">Transmembrane</keyword>
<dbReference type="EMBL" id="BAAAGX010000014">
    <property type="protein sequence ID" value="GAA0248344.1"/>
    <property type="molecule type" value="Genomic_DNA"/>
</dbReference>
<dbReference type="Proteomes" id="UP001500967">
    <property type="component" value="Unassembled WGS sequence"/>
</dbReference>
<dbReference type="Pfam" id="PF00324">
    <property type="entry name" value="AA_permease"/>
    <property type="match status" value="1"/>
</dbReference>
<evidence type="ECO:0000256" key="1">
    <source>
        <dbReference type="ARBA" id="ARBA00004141"/>
    </source>
</evidence>
<evidence type="ECO:0000256" key="4">
    <source>
        <dbReference type="ARBA" id="ARBA00023136"/>
    </source>
</evidence>
<name>A0ABP3E3H5_9ACTN</name>
<evidence type="ECO:0000313" key="7">
    <source>
        <dbReference type="EMBL" id="GAA0248344.1"/>
    </source>
</evidence>
<keyword evidence="8" id="KW-1185">Reference proteome</keyword>
<reference evidence="8" key="1">
    <citation type="journal article" date="2019" name="Int. J. Syst. Evol. Microbiol.">
        <title>The Global Catalogue of Microorganisms (GCM) 10K type strain sequencing project: providing services to taxonomists for standard genome sequencing and annotation.</title>
        <authorList>
            <consortium name="The Broad Institute Genomics Platform"/>
            <consortium name="The Broad Institute Genome Sequencing Center for Infectious Disease"/>
            <person name="Wu L."/>
            <person name="Ma J."/>
        </authorList>
    </citation>
    <scope>NUCLEOTIDE SEQUENCE [LARGE SCALE GENOMIC DNA]</scope>
    <source>
        <strain evidence="8">JCM 10425</strain>
    </source>
</reference>
<feature type="transmembrane region" description="Helical" evidence="5">
    <location>
        <begin position="20"/>
        <end position="41"/>
    </location>
</feature>
<comment type="caution">
    <text evidence="7">The sequence shown here is derived from an EMBL/GenBank/DDBJ whole genome shotgun (WGS) entry which is preliminary data.</text>
</comment>
<dbReference type="InterPro" id="IPR004841">
    <property type="entry name" value="AA-permease/SLC12A_dom"/>
</dbReference>
<sequence length="83" mass="9028">MLAARHHTPQRLTRLSRQGVPIAAILVSTVIGSLCGVAAYISLDTVFLVLLNSSGAVILFICLSQLILRRRTPDDELPVTMWG</sequence>
<dbReference type="Gene3D" id="1.20.1740.10">
    <property type="entry name" value="Amino acid/polyamine transporter I"/>
    <property type="match status" value="1"/>
</dbReference>
<evidence type="ECO:0000259" key="6">
    <source>
        <dbReference type="Pfam" id="PF00324"/>
    </source>
</evidence>
<protein>
    <recommendedName>
        <fullName evidence="6">Amino acid permease/ SLC12A domain-containing protein</fullName>
    </recommendedName>
</protein>
<gene>
    <name evidence="7" type="ORF">GCM10009539_37050</name>
</gene>
<evidence type="ECO:0000256" key="2">
    <source>
        <dbReference type="ARBA" id="ARBA00022692"/>
    </source>
</evidence>
<keyword evidence="4 5" id="KW-0472">Membrane</keyword>
<feature type="domain" description="Amino acid permease/ SLC12A" evidence="6">
    <location>
        <begin position="2"/>
        <end position="71"/>
    </location>
</feature>
<feature type="transmembrane region" description="Helical" evidence="5">
    <location>
        <begin position="47"/>
        <end position="68"/>
    </location>
</feature>
<proteinExistence type="predicted"/>
<keyword evidence="3 5" id="KW-1133">Transmembrane helix</keyword>
<evidence type="ECO:0000256" key="5">
    <source>
        <dbReference type="SAM" id="Phobius"/>
    </source>
</evidence>
<comment type="subcellular location">
    <subcellularLocation>
        <location evidence="1">Membrane</location>
        <topology evidence="1">Multi-pass membrane protein</topology>
    </subcellularLocation>
</comment>
<evidence type="ECO:0000313" key="8">
    <source>
        <dbReference type="Proteomes" id="UP001500967"/>
    </source>
</evidence>